<dbReference type="InterPro" id="IPR051238">
    <property type="entry name" value="GDSL_esterase/lipase"/>
</dbReference>
<evidence type="ECO:0008006" key="11">
    <source>
        <dbReference type="Google" id="ProtNLM"/>
    </source>
</evidence>
<dbReference type="PANTHER" id="PTHR45650:SF8">
    <property type="entry name" value="GDSL ESTERASE_LIPASE"/>
    <property type="match status" value="1"/>
</dbReference>
<organism evidence="9 10">
    <name type="scientific">Zingiber officinale</name>
    <name type="common">Ginger</name>
    <name type="synonym">Amomum zingiber</name>
    <dbReference type="NCBI Taxonomy" id="94328"/>
    <lineage>
        <taxon>Eukaryota</taxon>
        <taxon>Viridiplantae</taxon>
        <taxon>Streptophyta</taxon>
        <taxon>Embryophyta</taxon>
        <taxon>Tracheophyta</taxon>
        <taxon>Spermatophyta</taxon>
        <taxon>Magnoliopsida</taxon>
        <taxon>Liliopsida</taxon>
        <taxon>Zingiberales</taxon>
        <taxon>Zingiberaceae</taxon>
        <taxon>Zingiber</taxon>
    </lineage>
</organism>
<feature type="chain" id="PRO_5035329423" description="GDSL esterase/lipase" evidence="8">
    <location>
        <begin position="31"/>
        <end position="360"/>
    </location>
</feature>
<evidence type="ECO:0000256" key="7">
    <source>
        <dbReference type="ARBA" id="ARBA00023098"/>
    </source>
</evidence>
<evidence type="ECO:0000256" key="5">
    <source>
        <dbReference type="ARBA" id="ARBA00022801"/>
    </source>
</evidence>
<feature type="signal peptide" evidence="8">
    <location>
        <begin position="1"/>
        <end position="30"/>
    </location>
</feature>
<dbReference type="InterPro" id="IPR001087">
    <property type="entry name" value="GDSL"/>
</dbReference>
<proteinExistence type="inferred from homology"/>
<dbReference type="AlphaFoldDB" id="A0A8J5FX19"/>
<keyword evidence="3" id="KW-0964">Secreted</keyword>
<accession>A0A8J5FX19</accession>
<comment type="similarity">
    <text evidence="2">Belongs to the 'GDSL' lipolytic enzyme family.</text>
</comment>
<dbReference type="EMBL" id="JACMSC010000013">
    <property type="protein sequence ID" value="KAG6492057.1"/>
    <property type="molecule type" value="Genomic_DNA"/>
</dbReference>
<reference evidence="9 10" key="1">
    <citation type="submission" date="2020-08" db="EMBL/GenBank/DDBJ databases">
        <title>Plant Genome Project.</title>
        <authorList>
            <person name="Zhang R.-G."/>
        </authorList>
    </citation>
    <scope>NUCLEOTIDE SEQUENCE [LARGE SCALE GENOMIC DNA]</scope>
    <source>
        <tissue evidence="9">Rhizome</tissue>
    </source>
</reference>
<keyword evidence="6" id="KW-0442">Lipid degradation</keyword>
<evidence type="ECO:0000313" key="10">
    <source>
        <dbReference type="Proteomes" id="UP000734854"/>
    </source>
</evidence>
<dbReference type="Gene3D" id="3.40.50.1110">
    <property type="entry name" value="SGNH hydrolase"/>
    <property type="match status" value="1"/>
</dbReference>
<gene>
    <name evidence="9" type="ORF">ZIOFF_047007</name>
</gene>
<dbReference type="GO" id="GO:0016788">
    <property type="term" value="F:hydrolase activity, acting on ester bonds"/>
    <property type="evidence" value="ECO:0007669"/>
    <property type="project" value="InterPro"/>
</dbReference>
<keyword evidence="5" id="KW-0378">Hydrolase</keyword>
<evidence type="ECO:0000313" key="9">
    <source>
        <dbReference type="EMBL" id="KAG6492057.1"/>
    </source>
</evidence>
<evidence type="ECO:0000256" key="3">
    <source>
        <dbReference type="ARBA" id="ARBA00022525"/>
    </source>
</evidence>
<dbReference type="PANTHER" id="PTHR45650">
    <property type="entry name" value="GDSL-LIKE LIPASE/ACYLHYDROLASE-RELATED"/>
    <property type="match status" value="1"/>
</dbReference>
<name>A0A8J5FX19_ZINOF</name>
<evidence type="ECO:0000256" key="4">
    <source>
        <dbReference type="ARBA" id="ARBA00022729"/>
    </source>
</evidence>
<comment type="caution">
    <text evidence="9">The sequence shown here is derived from an EMBL/GenBank/DDBJ whole genome shotgun (WGS) entry which is preliminary data.</text>
</comment>
<dbReference type="SUPFAM" id="SSF52266">
    <property type="entry name" value="SGNH hydrolase"/>
    <property type="match status" value="1"/>
</dbReference>
<evidence type="ECO:0000256" key="1">
    <source>
        <dbReference type="ARBA" id="ARBA00004613"/>
    </source>
</evidence>
<dbReference type="GO" id="GO:0016042">
    <property type="term" value="P:lipid catabolic process"/>
    <property type="evidence" value="ECO:0007669"/>
    <property type="project" value="UniProtKB-KW"/>
</dbReference>
<dbReference type="InterPro" id="IPR035669">
    <property type="entry name" value="SGNH_plant_lipase-like"/>
</dbReference>
<dbReference type="Proteomes" id="UP000734854">
    <property type="component" value="Unassembled WGS sequence"/>
</dbReference>
<keyword evidence="10" id="KW-1185">Reference proteome</keyword>
<protein>
    <recommendedName>
        <fullName evidence="11">GDSL esterase/lipase</fullName>
    </recommendedName>
</protein>
<evidence type="ECO:0000256" key="6">
    <source>
        <dbReference type="ARBA" id="ARBA00022963"/>
    </source>
</evidence>
<dbReference type="CDD" id="cd01837">
    <property type="entry name" value="SGNH_plant_lipase_like"/>
    <property type="match status" value="1"/>
</dbReference>
<keyword evidence="4 8" id="KW-0732">Signal</keyword>
<dbReference type="GO" id="GO:0005576">
    <property type="term" value="C:extracellular region"/>
    <property type="evidence" value="ECO:0007669"/>
    <property type="project" value="UniProtKB-SubCell"/>
</dbReference>
<keyword evidence="7" id="KW-0443">Lipid metabolism</keyword>
<dbReference type="Pfam" id="PF00657">
    <property type="entry name" value="Lipase_GDSL"/>
    <property type="match status" value="1"/>
</dbReference>
<evidence type="ECO:0000256" key="8">
    <source>
        <dbReference type="SAM" id="SignalP"/>
    </source>
</evidence>
<evidence type="ECO:0000256" key="2">
    <source>
        <dbReference type="ARBA" id="ARBA00008668"/>
    </source>
</evidence>
<sequence>MATNHAFDVFLCWFLAVKLALYCSTTGALGAPQIPAMFVFGDSLVDDGNNNVRATVAQSNFYPYGIDSVQGPTGRFSNGKTIVDVLCDLLGLPYLPAQSIAGLNGTALLGGVNFASGNAGILDETGQHLGERVALSQQVMNFEGDWNQLRTLMGGGRAFSQYLARSIVVMVFGSNDYINNFLLPALYSSSYNYTPQDFANLLLNHYTRQILVTQRIAPLGCIPEQRSTGTAPPDRCVDQVNQMLGYFNEGLRSLVQQMNTNHPGAIFAYSNTYAALGDILNSPSRYGCFSIIDRGCCEIGRNQAQLYCVPLSVPCDDRNRYVFWDGLHTTQAVNSILAQRAFEGPPNDVYPINVQQMAQL</sequence>
<dbReference type="InterPro" id="IPR036514">
    <property type="entry name" value="SGNH_hydro_sf"/>
</dbReference>
<comment type="subcellular location">
    <subcellularLocation>
        <location evidence="1">Secreted</location>
    </subcellularLocation>
</comment>